<organism evidence="2 3">
    <name type="scientific">Onchocerca flexuosa</name>
    <dbReference type="NCBI Taxonomy" id="387005"/>
    <lineage>
        <taxon>Eukaryota</taxon>
        <taxon>Metazoa</taxon>
        <taxon>Ecdysozoa</taxon>
        <taxon>Nematoda</taxon>
        <taxon>Chromadorea</taxon>
        <taxon>Rhabditida</taxon>
        <taxon>Spirurina</taxon>
        <taxon>Spiruromorpha</taxon>
        <taxon>Filarioidea</taxon>
        <taxon>Onchocercidae</taxon>
        <taxon>Onchocerca</taxon>
    </lineage>
</organism>
<protein>
    <submittedName>
        <fullName evidence="2">Uncharacterized protein</fullName>
    </submittedName>
</protein>
<gene>
    <name evidence="2" type="ORF">X798_05444</name>
</gene>
<dbReference type="Proteomes" id="UP000242913">
    <property type="component" value="Unassembled WGS sequence"/>
</dbReference>
<keyword evidence="3" id="KW-1185">Reference proteome</keyword>
<dbReference type="AlphaFoldDB" id="A0A238BQC2"/>
<evidence type="ECO:0000256" key="1">
    <source>
        <dbReference type="SAM" id="MobiDB-lite"/>
    </source>
</evidence>
<reference evidence="2 3" key="1">
    <citation type="submission" date="2015-12" db="EMBL/GenBank/DDBJ databases">
        <title>Draft genome of the nematode, Onchocerca flexuosa.</title>
        <authorList>
            <person name="Mitreva M."/>
        </authorList>
    </citation>
    <scope>NUCLEOTIDE SEQUENCE [LARGE SCALE GENOMIC DNA]</scope>
    <source>
        <strain evidence="2">Red Deer</strain>
    </source>
</reference>
<feature type="region of interest" description="Disordered" evidence="1">
    <location>
        <begin position="56"/>
        <end position="99"/>
    </location>
</feature>
<sequence length="648" mass="73416">MNHKIYFLQYYKEEYTNTHLISGNFNLKHSMLLGTPLFVATCIYCKCTEEKGSRIAGRTNKQSRQNDKHKKSGGSHNSNDRSNIKMNNKDVMVPSHDTADDDDDNSCYYIPSKRHIPKKVFRPMNKIPKNINQKSNNAENIHVPKKVFRPMLKIPKTSGNQRLPQTRNQTSSTSLLRRLVKYSGEKFHQTSRITRSILRKRFANTSTSSMALASTKEVESLIRTTSAENLYSFVLTVPPEIGSVELGKDEMEYIDAEGDDPNCCRNKYTMKRGFRYLFNQEKMDDKDDIDDMGIEQKRGFFQKFFRPTSSRSLGGVEGTSTELEGRSLLHDNDDYAVIDKRRDEFISVNKDKREMSAPVSPKSVTFEDELSTTDRRGQSVAPHAAFLASSIATTLPMQQAFNNFNYDTSQISEINSRRDIQVVPARSSLSDRLSPMSSSHEASLALDEATHDLLRLSSQPPSVWYSSSSRLLPAADRIPKSASTTSMNKIIRTEDGGMLKLSNAFTWDTARLSNHNHDSSQNSAFVDNEGRRHQTVTVYDEKRPGPPIVRTTVEGKLKMEKVVGADLISVEHCICSAWTIRDIVTHYKVKTTLGKRTLIMEEQKSMDGHEGDFKMSLYEDGQLKTRDVADFQIPSNAISNCKNVKCQI</sequence>
<name>A0A238BQC2_9BILA</name>
<dbReference type="EMBL" id="KZ270028">
    <property type="protein sequence ID" value="OZC07579.1"/>
    <property type="molecule type" value="Genomic_DNA"/>
</dbReference>
<evidence type="ECO:0000313" key="2">
    <source>
        <dbReference type="EMBL" id="OZC07579.1"/>
    </source>
</evidence>
<evidence type="ECO:0000313" key="3">
    <source>
        <dbReference type="Proteomes" id="UP000242913"/>
    </source>
</evidence>
<accession>A0A238BQC2</accession>
<proteinExistence type="predicted"/>
<dbReference type="OrthoDB" id="5877978at2759"/>